<protein>
    <submittedName>
        <fullName evidence="2">Uncharacterized protein</fullName>
    </submittedName>
</protein>
<proteinExistence type="predicted"/>
<evidence type="ECO:0000256" key="1">
    <source>
        <dbReference type="SAM" id="SignalP"/>
    </source>
</evidence>
<gene>
    <name evidence="2" type="ORF">DPMN_134088</name>
</gene>
<evidence type="ECO:0000313" key="2">
    <source>
        <dbReference type="EMBL" id="KAH3805780.1"/>
    </source>
</evidence>
<dbReference type="Proteomes" id="UP000828390">
    <property type="component" value="Unassembled WGS sequence"/>
</dbReference>
<accession>A0A9D4FVJ2</accession>
<organism evidence="2 3">
    <name type="scientific">Dreissena polymorpha</name>
    <name type="common">Zebra mussel</name>
    <name type="synonym">Mytilus polymorpha</name>
    <dbReference type="NCBI Taxonomy" id="45954"/>
    <lineage>
        <taxon>Eukaryota</taxon>
        <taxon>Metazoa</taxon>
        <taxon>Spiralia</taxon>
        <taxon>Lophotrochozoa</taxon>
        <taxon>Mollusca</taxon>
        <taxon>Bivalvia</taxon>
        <taxon>Autobranchia</taxon>
        <taxon>Heteroconchia</taxon>
        <taxon>Euheterodonta</taxon>
        <taxon>Imparidentia</taxon>
        <taxon>Neoheterodontei</taxon>
        <taxon>Myida</taxon>
        <taxon>Dreissenoidea</taxon>
        <taxon>Dreissenidae</taxon>
        <taxon>Dreissena</taxon>
    </lineage>
</organism>
<dbReference type="AlphaFoldDB" id="A0A9D4FVJ2"/>
<name>A0A9D4FVJ2_DREPO</name>
<comment type="caution">
    <text evidence="2">The sequence shown here is derived from an EMBL/GenBank/DDBJ whole genome shotgun (WGS) entry which is preliminary data.</text>
</comment>
<keyword evidence="3" id="KW-1185">Reference proteome</keyword>
<dbReference type="EMBL" id="JAIWYP010000006">
    <property type="protein sequence ID" value="KAH3805780.1"/>
    <property type="molecule type" value="Genomic_DNA"/>
</dbReference>
<keyword evidence="1" id="KW-0732">Signal</keyword>
<reference evidence="2" key="1">
    <citation type="journal article" date="2019" name="bioRxiv">
        <title>The Genome of the Zebra Mussel, Dreissena polymorpha: A Resource for Invasive Species Research.</title>
        <authorList>
            <person name="McCartney M.A."/>
            <person name="Auch B."/>
            <person name="Kono T."/>
            <person name="Mallez S."/>
            <person name="Zhang Y."/>
            <person name="Obille A."/>
            <person name="Becker A."/>
            <person name="Abrahante J.E."/>
            <person name="Garbe J."/>
            <person name="Badalamenti J.P."/>
            <person name="Herman A."/>
            <person name="Mangelson H."/>
            <person name="Liachko I."/>
            <person name="Sullivan S."/>
            <person name="Sone E.D."/>
            <person name="Koren S."/>
            <person name="Silverstein K.A.T."/>
            <person name="Beckman K.B."/>
            <person name="Gohl D.M."/>
        </authorList>
    </citation>
    <scope>NUCLEOTIDE SEQUENCE</scope>
    <source>
        <strain evidence="2">Duluth1</strain>
        <tissue evidence="2">Whole animal</tissue>
    </source>
</reference>
<reference evidence="2" key="2">
    <citation type="submission" date="2020-11" db="EMBL/GenBank/DDBJ databases">
        <authorList>
            <person name="McCartney M.A."/>
            <person name="Auch B."/>
            <person name="Kono T."/>
            <person name="Mallez S."/>
            <person name="Becker A."/>
            <person name="Gohl D.M."/>
            <person name="Silverstein K.A.T."/>
            <person name="Koren S."/>
            <person name="Bechman K.B."/>
            <person name="Herman A."/>
            <person name="Abrahante J.E."/>
            <person name="Garbe J."/>
        </authorList>
    </citation>
    <scope>NUCLEOTIDE SEQUENCE</scope>
    <source>
        <strain evidence="2">Duluth1</strain>
        <tissue evidence="2">Whole animal</tissue>
    </source>
</reference>
<feature type="signal peptide" evidence="1">
    <location>
        <begin position="1"/>
        <end position="21"/>
    </location>
</feature>
<evidence type="ECO:0000313" key="3">
    <source>
        <dbReference type="Proteomes" id="UP000828390"/>
    </source>
</evidence>
<feature type="chain" id="PRO_5038920803" evidence="1">
    <location>
        <begin position="22"/>
        <end position="93"/>
    </location>
</feature>
<sequence>MGLTILIKLCILLANDLGVKPSDSIYDCMEKLEMLLHKPLRLLLFFVNEGATVTVRHTDNGEDYLKGAISSIGQTMFPGFLLKQYHTVAIIIG</sequence>